<accession>A0A699U6A3</accession>
<evidence type="ECO:0000313" key="2">
    <source>
        <dbReference type="EMBL" id="GFD17483.1"/>
    </source>
</evidence>
<feature type="compositionally biased region" description="Acidic residues" evidence="1">
    <location>
        <begin position="9"/>
        <end position="23"/>
    </location>
</feature>
<dbReference type="AlphaFoldDB" id="A0A699U6A3"/>
<protein>
    <submittedName>
        <fullName evidence="2">Uncharacterized protein</fullName>
    </submittedName>
</protein>
<feature type="non-terminal residue" evidence="2">
    <location>
        <position position="76"/>
    </location>
</feature>
<feature type="region of interest" description="Disordered" evidence="1">
    <location>
        <begin position="1"/>
        <end position="76"/>
    </location>
</feature>
<feature type="compositionally biased region" description="Low complexity" evidence="1">
    <location>
        <begin position="42"/>
        <end position="67"/>
    </location>
</feature>
<comment type="caution">
    <text evidence="2">The sequence shown here is derived from an EMBL/GenBank/DDBJ whole genome shotgun (WGS) entry which is preliminary data.</text>
</comment>
<dbReference type="EMBL" id="BKCJ011300568">
    <property type="protein sequence ID" value="GFD17483.1"/>
    <property type="molecule type" value="Genomic_DNA"/>
</dbReference>
<name>A0A699U6A3_TANCI</name>
<evidence type="ECO:0000256" key="1">
    <source>
        <dbReference type="SAM" id="MobiDB-lite"/>
    </source>
</evidence>
<reference evidence="2" key="1">
    <citation type="journal article" date="2019" name="Sci. Rep.">
        <title>Draft genome of Tanacetum cinerariifolium, the natural source of mosquito coil.</title>
        <authorList>
            <person name="Yamashiro T."/>
            <person name="Shiraishi A."/>
            <person name="Satake H."/>
            <person name="Nakayama K."/>
        </authorList>
    </citation>
    <scope>NUCLEOTIDE SEQUENCE</scope>
</reference>
<sequence>MLVAKEPENQGDAEEQGDEEEQGNDNNAAEEPVTAVDVVADQSIQSPTPLTPSSQQPQDIPSTSQVQSPPPQQQSP</sequence>
<proteinExistence type="predicted"/>
<organism evidence="2">
    <name type="scientific">Tanacetum cinerariifolium</name>
    <name type="common">Dalmatian daisy</name>
    <name type="synonym">Chrysanthemum cinerariifolium</name>
    <dbReference type="NCBI Taxonomy" id="118510"/>
    <lineage>
        <taxon>Eukaryota</taxon>
        <taxon>Viridiplantae</taxon>
        <taxon>Streptophyta</taxon>
        <taxon>Embryophyta</taxon>
        <taxon>Tracheophyta</taxon>
        <taxon>Spermatophyta</taxon>
        <taxon>Magnoliopsida</taxon>
        <taxon>eudicotyledons</taxon>
        <taxon>Gunneridae</taxon>
        <taxon>Pentapetalae</taxon>
        <taxon>asterids</taxon>
        <taxon>campanulids</taxon>
        <taxon>Asterales</taxon>
        <taxon>Asteraceae</taxon>
        <taxon>Asteroideae</taxon>
        <taxon>Anthemideae</taxon>
        <taxon>Anthemidinae</taxon>
        <taxon>Tanacetum</taxon>
    </lineage>
</organism>
<gene>
    <name evidence="2" type="ORF">Tci_889452</name>
</gene>